<evidence type="ECO:0000313" key="3">
    <source>
        <dbReference type="Proteomes" id="UP000188354"/>
    </source>
</evidence>
<name>A0A4P1R6E9_LUPAN</name>
<proteinExistence type="predicted"/>
<accession>A0A4P1R6E9</accession>
<keyword evidence="1" id="KW-0812">Transmembrane</keyword>
<keyword evidence="3" id="KW-1185">Reference proteome</keyword>
<sequence>MGLRKKSRFWWLKKVMRKEYLSCAFRWKPLHLQTTIMDTIVFKMLSIVEALVLLSTLCFFYFCYGGHF</sequence>
<dbReference type="Gramene" id="OIW02840">
    <property type="protein sequence ID" value="OIW02840"/>
    <property type="gene ID" value="TanjilG_29616"/>
</dbReference>
<gene>
    <name evidence="2" type="ORF">TanjilG_29616</name>
</gene>
<dbReference type="Proteomes" id="UP000188354">
    <property type="component" value="Chromosome LG11"/>
</dbReference>
<evidence type="ECO:0000256" key="1">
    <source>
        <dbReference type="SAM" id="Phobius"/>
    </source>
</evidence>
<dbReference type="AlphaFoldDB" id="A0A4P1R6E9"/>
<organism evidence="2 3">
    <name type="scientific">Lupinus angustifolius</name>
    <name type="common">Narrow-leaved blue lupine</name>
    <dbReference type="NCBI Taxonomy" id="3871"/>
    <lineage>
        <taxon>Eukaryota</taxon>
        <taxon>Viridiplantae</taxon>
        <taxon>Streptophyta</taxon>
        <taxon>Embryophyta</taxon>
        <taxon>Tracheophyta</taxon>
        <taxon>Spermatophyta</taxon>
        <taxon>Magnoliopsida</taxon>
        <taxon>eudicotyledons</taxon>
        <taxon>Gunneridae</taxon>
        <taxon>Pentapetalae</taxon>
        <taxon>rosids</taxon>
        <taxon>fabids</taxon>
        <taxon>Fabales</taxon>
        <taxon>Fabaceae</taxon>
        <taxon>Papilionoideae</taxon>
        <taxon>50 kb inversion clade</taxon>
        <taxon>genistoids sensu lato</taxon>
        <taxon>core genistoids</taxon>
        <taxon>Genisteae</taxon>
        <taxon>Lupinus</taxon>
    </lineage>
</organism>
<reference evidence="2 3" key="1">
    <citation type="journal article" date="2017" name="Plant Biotechnol. J.">
        <title>A comprehensive draft genome sequence for lupin (Lupinus angustifolius), an emerging health food: insights into plant-microbe interactions and legume evolution.</title>
        <authorList>
            <person name="Hane J.K."/>
            <person name="Ming Y."/>
            <person name="Kamphuis L.G."/>
            <person name="Nelson M.N."/>
            <person name="Garg G."/>
            <person name="Atkins C.A."/>
            <person name="Bayer P.E."/>
            <person name="Bravo A."/>
            <person name="Bringans S."/>
            <person name="Cannon S."/>
            <person name="Edwards D."/>
            <person name="Foley R."/>
            <person name="Gao L.L."/>
            <person name="Harrison M.J."/>
            <person name="Huang W."/>
            <person name="Hurgobin B."/>
            <person name="Li S."/>
            <person name="Liu C.W."/>
            <person name="McGrath A."/>
            <person name="Morahan G."/>
            <person name="Murray J."/>
            <person name="Weller J."/>
            <person name="Jian J."/>
            <person name="Singh K.B."/>
        </authorList>
    </citation>
    <scope>NUCLEOTIDE SEQUENCE [LARGE SCALE GENOMIC DNA]</scope>
    <source>
        <strain evidence="3">cv. Tanjil</strain>
        <tissue evidence="2">Whole plant</tissue>
    </source>
</reference>
<dbReference type="PANTHER" id="PTHR33726:SF8">
    <property type="entry name" value="TRANSMEMBRANE PROTEIN"/>
    <property type="match status" value="1"/>
</dbReference>
<dbReference type="PANTHER" id="PTHR33726">
    <property type="entry name" value="TRANSMEMBRANE PROTEIN"/>
    <property type="match status" value="1"/>
</dbReference>
<feature type="transmembrane region" description="Helical" evidence="1">
    <location>
        <begin position="40"/>
        <end position="62"/>
    </location>
</feature>
<protein>
    <submittedName>
        <fullName evidence="2">Uncharacterized protein</fullName>
    </submittedName>
</protein>
<dbReference type="EMBL" id="CM007371">
    <property type="protein sequence ID" value="OIW02840.1"/>
    <property type="molecule type" value="Genomic_DNA"/>
</dbReference>
<keyword evidence="1" id="KW-0472">Membrane</keyword>
<keyword evidence="1" id="KW-1133">Transmembrane helix</keyword>
<evidence type="ECO:0000313" key="2">
    <source>
        <dbReference type="EMBL" id="OIW02840.1"/>
    </source>
</evidence>